<dbReference type="Proteomes" id="UP001515480">
    <property type="component" value="Unassembled WGS sequence"/>
</dbReference>
<evidence type="ECO:0000313" key="3">
    <source>
        <dbReference type="Proteomes" id="UP001515480"/>
    </source>
</evidence>
<dbReference type="Pfam" id="PF01609">
    <property type="entry name" value="DDE_Tnp_1"/>
    <property type="match status" value="1"/>
</dbReference>
<dbReference type="EMBL" id="JBGBPQ010000019">
    <property type="protein sequence ID" value="KAL1504766.1"/>
    <property type="molecule type" value="Genomic_DNA"/>
</dbReference>
<accession>A0AB34IQK8</accession>
<name>A0AB34IQK8_PRYPA</name>
<proteinExistence type="predicted"/>
<protein>
    <recommendedName>
        <fullName evidence="1">Transposase IS4-like domain-containing protein</fullName>
    </recommendedName>
</protein>
<reference evidence="2 3" key="1">
    <citation type="journal article" date="2024" name="Science">
        <title>Giant polyketide synthase enzymes in the biosynthesis of giant marine polyether toxins.</title>
        <authorList>
            <person name="Fallon T.R."/>
            <person name="Shende V.V."/>
            <person name="Wierzbicki I.H."/>
            <person name="Pendleton A.L."/>
            <person name="Watervoot N.F."/>
            <person name="Auber R.P."/>
            <person name="Gonzalez D.J."/>
            <person name="Wisecaver J.H."/>
            <person name="Moore B.S."/>
        </authorList>
    </citation>
    <scope>NUCLEOTIDE SEQUENCE [LARGE SCALE GENOMIC DNA]</scope>
    <source>
        <strain evidence="2 3">12B1</strain>
    </source>
</reference>
<keyword evidence="3" id="KW-1185">Reference proteome</keyword>
<dbReference type="GO" id="GO:0004803">
    <property type="term" value="F:transposase activity"/>
    <property type="evidence" value="ECO:0007669"/>
    <property type="project" value="InterPro"/>
</dbReference>
<sequence length="397" mass="44240">MSDHLALIPFGKKQHATRGVRTKLLRWRHHAVVRRPTRRGPTHNAIDTSYIKSIYGRDLTGRNSTDRGRRATKLSALVDSDGVVHSLAFFPGNTSDYSTVEATLAGRLTDTPRGTALYADEGYDSRLGPVLDRVVPAVRERRRVRARGEAVAQLAAEQLDAEGVSLQPQQVGEHVVADEDEAFLYIEYLEAPRGQQPLGAAAQPIRQFAYLFRDEPLQLLRFLASAPDKGTTHATRLAAALAEELESITWRPLLAALSVHVELLKANGQTDVPPAAKLHARFSKSMVKAAKKRQGGRSKLEETIEYSKACLVQTIETLNLPQGGGAHVPLKHWVQRAVDEVQVAVIRRDRFVHGMVQEWRVSILFQAPSSRRDARKCLIGPFLCPTHLPRQRWNESH</sequence>
<dbReference type="GO" id="GO:0006313">
    <property type="term" value="P:DNA transposition"/>
    <property type="evidence" value="ECO:0007669"/>
    <property type="project" value="InterPro"/>
</dbReference>
<organism evidence="2 3">
    <name type="scientific">Prymnesium parvum</name>
    <name type="common">Toxic golden alga</name>
    <dbReference type="NCBI Taxonomy" id="97485"/>
    <lineage>
        <taxon>Eukaryota</taxon>
        <taxon>Haptista</taxon>
        <taxon>Haptophyta</taxon>
        <taxon>Prymnesiophyceae</taxon>
        <taxon>Prymnesiales</taxon>
        <taxon>Prymnesiaceae</taxon>
        <taxon>Prymnesium</taxon>
    </lineage>
</organism>
<dbReference type="GO" id="GO:0003677">
    <property type="term" value="F:DNA binding"/>
    <property type="evidence" value="ECO:0007669"/>
    <property type="project" value="InterPro"/>
</dbReference>
<gene>
    <name evidence="2" type="ORF">AB1Y20_008542</name>
</gene>
<evidence type="ECO:0000313" key="2">
    <source>
        <dbReference type="EMBL" id="KAL1504766.1"/>
    </source>
</evidence>
<evidence type="ECO:0000259" key="1">
    <source>
        <dbReference type="Pfam" id="PF01609"/>
    </source>
</evidence>
<dbReference type="InterPro" id="IPR002559">
    <property type="entry name" value="Transposase_11"/>
</dbReference>
<comment type="caution">
    <text evidence="2">The sequence shown here is derived from an EMBL/GenBank/DDBJ whole genome shotgun (WGS) entry which is preliminary data.</text>
</comment>
<feature type="domain" description="Transposase IS4-like" evidence="1">
    <location>
        <begin position="63"/>
        <end position="132"/>
    </location>
</feature>
<dbReference type="AlphaFoldDB" id="A0AB34IQK8"/>